<dbReference type="InterPro" id="IPR028081">
    <property type="entry name" value="Leu-bd"/>
</dbReference>
<dbReference type="InterPro" id="IPR051010">
    <property type="entry name" value="BCAA_transport"/>
</dbReference>
<gene>
    <name evidence="7" type="ORF">GXW76_10685</name>
</gene>
<dbReference type="PROSITE" id="PS51318">
    <property type="entry name" value="TAT"/>
    <property type="match status" value="1"/>
</dbReference>
<evidence type="ECO:0000313" key="7">
    <source>
        <dbReference type="EMBL" id="MBR0671637.1"/>
    </source>
</evidence>
<protein>
    <submittedName>
        <fullName evidence="7">ABC transporter substrate-binding protein</fullName>
    </submittedName>
</protein>
<dbReference type="RefSeq" id="WP_211862014.1">
    <property type="nucleotide sequence ID" value="NZ_JAAEDM010000023.1"/>
</dbReference>
<evidence type="ECO:0000256" key="4">
    <source>
        <dbReference type="ARBA" id="ARBA00022970"/>
    </source>
</evidence>
<organism evidence="7 8">
    <name type="scientific">Neoroseomonas soli</name>
    <dbReference type="NCBI Taxonomy" id="1081025"/>
    <lineage>
        <taxon>Bacteria</taxon>
        <taxon>Pseudomonadati</taxon>
        <taxon>Pseudomonadota</taxon>
        <taxon>Alphaproteobacteria</taxon>
        <taxon>Acetobacterales</taxon>
        <taxon>Acetobacteraceae</taxon>
        <taxon>Neoroseomonas</taxon>
    </lineage>
</organism>
<reference evidence="7" key="2">
    <citation type="journal article" date="2021" name="Syst. Appl. Microbiol.">
        <title>Roseomonas hellenica sp. nov., isolated from roots of wild-growing Alkanna tinctoria.</title>
        <authorList>
            <person name="Rat A."/>
            <person name="Naranjo H.D."/>
            <person name="Lebbe L."/>
            <person name="Cnockaert M."/>
            <person name="Krigas N."/>
            <person name="Grigoriadou K."/>
            <person name="Maloupa E."/>
            <person name="Willems A."/>
        </authorList>
    </citation>
    <scope>NUCLEOTIDE SEQUENCE</scope>
    <source>
        <strain evidence="7">LMG 31231</strain>
    </source>
</reference>
<feature type="signal peptide" evidence="5">
    <location>
        <begin position="1"/>
        <end position="25"/>
    </location>
</feature>
<dbReference type="InterPro" id="IPR006311">
    <property type="entry name" value="TAT_signal"/>
</dbReference>
<dbReference type="PANTHER" id="PTHR30483">
    <property type="entry name" value="LEUCINE-SPECIFIC-BINDING PROTEIN"/>
    <property type="match status" value="1"/>
</dbReference>
<name>A0A9X9WWV8_9PROT</name>
<accession>A0A9X9WWV8</accession>
<sequence length="406" mass="43425">MKTFQETLSRRALMCGTAAATALLAAPGVLRAQAPVVKIGVLQPVTGALANDGDLGRLGAEFAIEDLNAAGGIKALGGARLEMVFGDSRSNPEAAAQEVEKLNNEGVCAIVGGFASGLAATATQAAARYNLPYMIDSAVADQLTERGLPNTFRFGPSFSMATAVALQNLVRLNDNAGKPARTAVIVHEDGLFGSGLARLMQAELPRLGFEILETISHPTPARDMSNVVLRIRSLRPDLVIPSHYYGEFVLMARTLLQQRVRPKGIYAIFGGAASSLRFVKEFPQAADGVMDCNHWHDPKNPAAVALRPRVEARGRSYAYNVPINYGAVHLIAEALEKAASADRAKIIETLNTQAFGSSVMPYGEVRFRNGQNTSALPLNTQVQNGDVKVIFPERYAEVRPVFPVTG</sequence>
<dbReference type="PANTHER" id="PTHR30483:SF37">
    <property type="entry name" value="ABC TRANSPORTER SUBSTRATE-BINDING PROTEIN"/>
    <property type="match status" value="1"/>
</dbReference>
<dbReference type="GO" id="GO:0006865">
    <property type="term" value="P:amino acid transport"/>
    <property type="evidence" value="ECO:0007669"/>
    <property type="project" value="UniProtKB-KW"/>
</dbReference>
<dbReference type="EMBL" id="JAAEDM010000023">
    <property type="protein sequence ID" value="MBR0671637.1"/>
    <property type="molecule type" value="Genomic_DNA"/>
</dbReference>
<comment type="similarity">
    <text evidence="1">Belongs to the leucine-binding protein family.</text>
</comment>
<dbReference type="InterPro" id="IPR000709">
    <property type="entry name" value="Leu_Ile_Val-bd"/>
</dbReference>
<dbReference type="SUPFAM" id="SSF53822">
    <property type="entry name" value="Periplasmic binding protein-like I"/>
    <property type="match status" value="1"/>
</dbReference>
<dbReference type="AlphaFoldDB" id="A0A9X9WWV8"/>
<evidence type="ECO:0000313" key="8">
    <source>
        <dbReference type="Proteomes" id="UP001138751"/>
    </source>
</evidence>
<keyword evidence="4" id="KW-0029">Amino-acid transport</keyword>
<feature type="chain" id="PRO_5040970683" evidence="5">
    <location>
        <begin position="26"/>
        <end position="406"/>
    </location>
</feature>
<proteinExistence type="inferred from homology"/>
<dbReference type="CDD" id="cd06340">
    <property type="entry name" value="PBP1_ABC_ligand_binding-like"/>
    <property type="match status" value="1"/>
</dbReference>
<evidence type="ECO:0000256" key="5">
    <source>
        <dbReference type="SAM" id="SignalP"/>
    </source>
</evidence>
<evidence type="ECO:0000259" key="6">
    <source>
        <dbReference type="Pfam" id="PF13458"/>
    </source>
</evidence>
<reference evidence="7" key="1">
    <citation type="submission" date="2020-01" db="EMBL/GenBank/DDBJ databases">
        <authorList>
            <person name="Rat A."/>
        </authorList>
    </citation>
    <scope>NUCLEOTIDE SEQUENCE</scope>
    <source>
        <strain evidence="7">LMG 31231</strain>
    </source>
</reference>
<dbReference type="Proteomes" id="UP001138751">
    <property type="component" value="Unassembled WGS sequence"/>
</dbReference>
<evidence type="ECO:0000256" key="1">
    <source>
        <dbReference type="ARBA" id="ARBA00010062"/>
    </source>
</evidence>
<keyword evidence="3 5" id="KW-0732">Signal</keyword>
<feature type="domain" description="Leucine-binding protein" evidence="6">
    <location>
        <begin position="37"/>
        <end position="376"/>
    </location>
</feature>
<evidence type="ECO:0000256" key="2">
    <source>
        <dbReference type="ARBA" id="ARBA00022448"/>
    </source>
</evidence>
<dbReference type="Gene3D" id="3.40.50.2300">
    <property type="match status" value="2"/>
</dbReference>
<evidence type="ECO:0000256" key="3">
    <source>
        <dbReference type="ARBA" id="ARBA00022729"/>
    </source>
</evidence>
<keyword evidence="8" id="KW-1185">Reference proteome</keyword>
<dbReference type="Pfam" id="PF13458">
    <property type="entry name" value="Peripla_BP_6"/>
    <property type="match status" value="1"/>
</dbReference>
<dbReference type="PRINTS" id="PR00337">
    <property type="entry name" value="LEUILEVALBP"/>
</dbReference>
<dbReference type="InterPro" id="IPR028082">
    <property type="entry name" value="Peripla_BP_I"/>
</dbReference>
<keyword evidence="2" id="KW-0813">Transport</keyword>
<comment type="caution">
    <text evidence="7">The sequence shown here is derived from an EMBL/GenBank/DDBJ whole genome shotgun (WGS) entry which is preliminary data.</text>
</comment>